<accession>A0A976B2X7</accession>
<sequence>MTAVMVTLGVKLMRAPITSTYAATISVSNAKAMKVFLMVYQFVDAPCFQPFGYSLLSTTRLDLRTTDSSSLM</sequence>
<dbReference type="AlphaFoldDB" id="A0A976B2X7"/>
<evidence type="ECO:0000313" key="2">
    <source>
        <dbReference type="Proteomes" id="UP000256952"/>
    </source>
</evidence>
<dbReference type="EMBL" id="OFTH01000047">
    <property type="protein sequence ID" value="SOZ72872.1"/>
    <property type="molecule type" value="Genomic_DNA"/>
</dbReference>
<reference evidence="1 2" key="1">
    <citation type="submission" date="2018-01" db="EMBL/GenBank/DDBJ databases">
        <authorList>
            <person name="Clerissi C."/>
        </authorList>
    </citation>
    <scope>NUCLEOTIDE SEQUENCE [LARGE SCALE GENOMIC DNA]</scope>
    <source>
        <strain evidence="1">Cupriavidus taiwanensis STM 8556</strain>
    </source>
</reference>
<dbReference type="Proteomes" id="UP000256952">
    <property type="component" value="Chromosome CBM2613_b"/>
</dbReference>
<comment type="caution">
    <text evidence="1">The sequence shown here is derived from an EMBL/GenBank/DDBJ whole genome shotgun (WGS) entry which is preliminary data.</text>
</comment>
<name>A0A976B2X7_9BURK</name>
<gene>
    <name evidence="1" type="ORF">CBM2613_B50020</name>
</gene>
<protein>
    <submittedName>
        <fullName evidence="1">Uncharacterized protein</fullName>
    </submittedName>
</protein>
<proteinExistence type="predicted"/>
<organism evidence="1 2">
    <name type="scientific">Cupriavidus taiwanensis</name>
    <dbReference type="NCBI Taxonomy" id="164546"/>
    <lineage>
        <taxon>Bacteria</taxon>
        <taxon>Pseudomonadati</taxon>
        <taxon>Pseudomonadota</taxon>
        <taxon>Betaproteobacteria</taxon>
        <taxon>Burkholderiales</taxon>
        <taxon>Burkholderiaceae</taxon>
        <taxon>Cupriavidus</taxon>
    </lineage>
</organism>
<evidence type="ECO:0000313" key="1">
    <source>
        <dbReference type="EMBL" id="SOZ72872.1"/>
    </source>
</evidence>